<proteinExistence type="predicted"/>
<dbReference type="SMART" id="SM00034">
    <property type="entry name" value="CLECT"/>
    <property type="match status" value="1"/>
</dbReference>
<gene>
    <name evidence="2" type="ORF">SK128_007778</name>
</gene>
<reference evidence="2 3" key="1">
    <citation type="submission" date="2023-11" db="EMBL/GenBank/DDBJ databases">
        <title>Halocaridina rubra genome assembly.</title>
        <authorList>
            <person name="Smith C."/>
        </authorList>
    </citation>
    <scope>NUCLEOTIDE SEQUENCE [LARGE SCALE GENOMIC DNA]</scope>
    <source>
        <strain evidence="2">EP-1</strain>
        <tissue evidence="2">Whole</tissue>
    </source>
</reference>
<dbReference type="InterPro" id="IPR001304">
    <property type="entry name" value="C-type_lectin-like"/>
</dbReference>
<comment type="caution">
    <text evidence="2">The sequence shown here is derived from an EMBL/GenBank/DDBJ whole genome shotgun (WGS) entry which is preliminary data.</text>
</comment>
<dbReference type="SUPFAM" id="SSF56436">
    <property type="entry name" value="C-type lectin-like"/>
    <property type="match status" value="1"/>
</dbReference>
<dbReference type="Gene3D" id="3.10.100.10">
    <property type="entry name" value="Mannose-Binding Protein A, subunit A"/>
    <property type="match status" value="1"/>
</dbReference>
<dbReference type="Proteomes" id="UP001381693">
    <property type="component" value="Unassembled WGS sequence"/>
</dbReference>
<sequence>MRVQDLRLAHPTPTSIGARTPHRQFLPQILLLHYRSSSPPTSCDAKGLEIPSLISFPCNTRTEKMRAVTWFIFYGAVIMIASAQNDEKKPAGGVPQVGSTGSNETVLEEVLNEVRKMNNLFKIHLPKLSCPPPFFTFGSECLYVIREDMSWEDARSRCQNMGADLVVPNNIQELKLFVGNRYPRKNTRNFWIGGKINDKVWQWLSGSLVDERLWHTNEPSGNGDCLAMFDGWQNPLTDFPCENERRAICEREHD</sequence>
<dbReference type="AlphaFoldDB" id="A0AAN9AF07"/>
<dbReference type="PROSITE" id="PS50041">
    <property type="entry name" value="C_TYPE_LECTIN_2"/>
    <property type="match status" value="1"/>
</dbReference>
<dbReference type="CDD" id="cd00037">
    <property type="entry name" value="CLECT"/>
    <property type="match status" value="1"/>
</dbReference>
<accession>A0AAN9AF07</accession>
<feature type="domain" description="C-type lectin" evidence="1">
    <location>
        <begin position="137"/>
        <end position="250"/>
    </location>
</feature>
<evidence type="ECO:0000313" key="2">
    <source>
        <dbReference type="EMBL" id="KAK7084385.1"/>
    </source>
</evidence>
<protein>
    <recommendedName>
        <fullName evidence="1">C-type lectin domain-containing protein</fullName>
    </recommendedName>
</protein>
<organism evidence="2 3">
    <name type="scientific">Halocaridina rubra</name>
    <name type="common">Hawaiian red shrimp</name>
    <dbReference type="NCBI Taxonomy" id="373956"/>
    <lineage>
        <taxon>Eukaryota</taxon>
        <taxon>Metazoa</taxon>
        <taxon>Ecdysozoa</taxon>
        <taxon>Arthropoda</taxon>
        <taxon>Crustacea</taxon>
        <taxon>Multicrustacea</taxon>
        <taxon>Malacostraca</taxon>
        <taxon>Eumalacostraca</taxon>
        <taxon>Eucarida</taxon>
        <taxon>Decapoda</taxon>
        <taxon>Pleocyemata</taxon>
        <taxon>Caridea</taxon>
        <taxon>Atyoidea</taxon>
        <taxon>Atyidae</taxon>
        <taxon>Halocaridina</taxon>
    </lineage>
</organism>
<keyword evidence="3" id="KW-1185">Reference proteome</keyword>
<dbReference type="InterPro" id="IPR016187">
    <property type="entry name" value="CTDL_fold"/>
</dbReference>
<dbReference type="PANTHER" id="PTHR22803">
    <property type="entry name" value="MANNOSE, PHOSPHOLIPASE, LECTIN RECEPTOR RELATED"/>
    <property type="match status" value="1"/>
</dbReference>
<dbReference type="InterPro" id="IPR050111">
    <property type="entry name" value="C-type_lectin/snaclec_domain"/>
</dbReference>
<evidence type="ECO:0000259" key="1">
    <source>
        <dbReference type="PROSITE" id="PS50041"/>
    </source>
</evidence>
<dbReference type="InterPro" id="IPR016186">
    <property type="entry name" value="C-type_lectin-like/link_sf"/>
</dbReference>
<dbReference type="EMBL" id="JAXCGZ010002116">
    <property type="protein sequence ID" value="KAK7084385.1"/>
    <property type="molecule type" value="Genomic_DNA"/>
</dbReference>
<name>A0AAN9AF07_HALRR</name>
<dbReference type="Pfam" id="PF00059">
    <property type="entry name" value="Lectin_C"/>
    <property type="match status" value="1"/>
</dbReference>
<evidence type="ECO:0000313" key="3">
    <source>
        <dbReference type="Proteomes" id="UP001381693"/>
    </source>
</evidence>